<dbReference type="AlphaFoldDB" id="A0A6I9X743"/>
<dbReference type="GeneID" id="106537560"/>
<keyword evidence="2" id="KW-1185">Reference proteome</keyword>
<protein>
    <submittedName>
        <fullName evidence="3">Uncharacterized protein LOC106537560</fullName>
    </submittedName>
</protein>
<accession>A0A6I9X743</accession>
<evidence type="ECO:0000313" key="2">
    <source>
        <dbReference type="Proteomes" id="UP000504617"/>
    </source>
</evidence>
<name>A0A6I9X743_9SAUR</name>
<evidence type="ECO:0000313" key="3">
    <source>
        <dbReference type="RefSeq" id="XP_013907208.1"/>
    </source>
</evidence>
<proteinExistence type="predicted"/>
<feature type="region of interest" description="Disordered" evidence="1">
    <location>
        <begin position="226"/>
        <end position="253"/>
    </location>
</feature>
<evidence type="ECO:0000256" key="1">
    <source>
        <dbReference type="SAM" id="MobiDB-lite"/>
    </source>
</evidence>
<feature type="compositionally biased region" description="Basic and acidic residues" evidence="1">
    <location>
        <begin position="242"/>
        <end position="253"/>
    </location>
</feature>
<dbReference type="Proteomes" id="UP000504617">
    <property type="component" value="Unplaced"/>
</dbReference>
<organism evidence="2 3">
    <name type="scientific">Thamnophis sirtalis</name>
    <dbReference type="NCBI Taxonomy" id="35019"/>
    <lineage>
        <taxon>Eukaryota</taxon>
        <taxon>Metazoa</taxon>
        <taxon>Chordata</taxon>
        <taxon>Craniata</taxon>
        <taxon>Vertebrata</taxon>
        <taxon>Euteleostomi</taxon>
        <taxon>Lepidosauria</taxon>
        <taxon>Squamata</taxon>
        <taxon>Bifurcata</taxon>
        <taxon>Unidentata</taxon>
        <taxon>Episquamata</taxon>
        <taxon>Toxicofera</taxon>
        <taxon>Serpentes</taxon>
        <taxon>Colubroidea</taxon>
        <taxon>Colubridae</taxon>
        <taxon>Natricinae</taxon>
        <taxon>Thamnophis</taxon>
    </lineage>
</organism>
<reference evidence="3" key="1">
    <citation type="submission" date="2025-08" db="UniProtKB">
        <authorList>
            <consortium name="RefSeq"/>
        </authorList>
    </citation>
    <scope>IDENTIFICATION</scope>
    <source>
        <tissue evidence="3">Skeletal muscle</tissue>
    </source>
</reference>
<dbReference type="KEGG" id="tsr:106537560"/>
<gene>
    <name evidence="3" type="primary">LOC106537560</name>
</gene>
<dbReference type="RefSeq" id="XP_013907208.1">
    <property type="nucleotide sequence ID" value="XM_014051733.1"/>
</dbReference>
<sequence>MGLSFSSLTTSSVKECDVPFGTSSHMADPGLQELLMGTNLPASRAFWIHLESLIHGAHSMPSLLVQIGSASLSGEQRDTPLFGVLGKCSCDCTKAEKKLGIKSEPIELNSLERRMKHSTSAEGPLYVEKSEGMLVLTAKGLTSFQVTFLDLKTLAEFPTRKGTEYFVEEIKVLPGIFSPPKTYDEQSTWIQMPPEETFHPFGPGIGFGSSPPLKVITAIKVEQTFPSLTDHQTSKPSLMPSSRHERNDPKMDK</sequence>
<feature type="compositionally biased region" description="Polar residues" evidence="1">
    <location>
        <begin position="226"/>
        <end position="240"/>
    </location>
</feature>